<dbReference type="EMBL" id="JFGV01000048">
    <property type="protein sequence ID" value="EYU14396.1"/>
    <property type="molecule type" value="Genomic_DNA"/>
</dbReference>
<dbReference type="SMART" id="SM00926">
    <property type="entry name" value="Molybdop_Fe4S4"/>
    <property type="match status" value="1"/>
</dbReference>
<dbReference type="InterPro" id="IPR017938">
    <property type="entry name" value="Riboflavin_synthase-like_b-brl"/>
</dbReference>
<keyword evidence="4" id="KW-0411">Iron-sulfur</keyword>
<dbReference type="Pfam" id="PF00970">
    <property type="entry name" value="FAD_binding_6"/>
    <property type="match status" value="1"/>
</dbReference>
<dbReference type="InterPro" id="IPR050612">
    <property type="entry name" value="Prok_Mopterin_Oxidored"/>
</dbReference>
<comment type="caution">
    <text evidence="8">The sequence shown here is derived from an EMBL/GenBank/DDBJ whole genome shotgun (WGS) entry which is preliminary data.</text>
</comment>
<evidence type="ECO:0000256" key="2">
    <source>
        <dbReference type="ARBA" id="ARBA00022723"/>
    </source>
</evidence>
<dbReference type="InterPro" id="IPR039261">
    <property type="entry name" value="FNR_nucleotide-bd"/>
</dbReference>
<protein>
    <submittedName>
        <fullName evidence="8">Anaerobic dehydrogenase, typically selenocysteine-containing</fullName>
    </submittedName>
</protein>
<evidence type="ECO:0000313" key="9">
    <source>
        <dbReference type="Proteomes" id="UP000023464"/>
    </source>
</evidence>
<dbReference type="Gene3D" id="3.40.228.10">
    <property type="entry name" value="Dimethylsulfoxide Reductase, domain 2"/>
    <property type="match status" value="2"/>
</dbReference>
<dbReference type="Gene3D" id="3.10.20.30">
    <property type="match status" value="1"/>
</dbReference>
<accession>A0A022PFA0</accession>
<dbReference type="SUPFAM" id="SSF52343">
    <property type="entry name" value="Ferredoxin reductase-like, C-terminal NADP-linked domain"/>
    <property type="match status" value="1"/>
</dbReference>
<dbReference type="Gene3D" id="2.40.30.10">
    <property type="entry name" value="Translation factors"/>
    <property type="match status" value="1"/>
</dbReference>
<dbReference type="InterPro" id="IPR006657">
    <property type="entry name" value="MoPterin_dinucl-bd_dom"/>
</dbReference>
<evidence type="ECO:0000259" key="5">
    <source>
        <dbReference type="PROSITE" id="PS51085"/>
    </source>
</evidence>
<dbReference type="InterPro" id="IPR009010">
    <property type="entry name" value="Asp_de-COase-like_dom_sf"/>
</dbReference>
<feature type="domain" description="2Fe-2S ferredoxin-type" evidence="5">
    <location>
        <begin position="1067"/>
        <end position="1148"/>
    </location>
</feature>
<dbReference type="Pfam" id="PF00111">
    <property type="entry name" value="Fer2"/>
    <property type="match status" value="1"/>
</dbReference>
<dbReference type="PRINTS" id="PR00371">
    <property type="entry name" value="FPNCR"/>
</dbReference>
<evidence type="ECO:0000256" key="3">
    <source>
        <dbReference type="ARBA" id="ARBA00023004"/>
    </source>
</evidence>
<dbReference type="GO" id="GO:0016491">
    <property type="term" value="F:oxidoreductase activity"/>
    <property type="evidence" value="ECO:0007669"/>
    <property type="project" value="InterPro"/>
</dbReference>
<gene>
    <name evidence="8" type="ORF">BA1DRAFT_03062</name>
</gene>
<feature type="domain" description="FAD-binding FR-type" evidence="6">
    <location>
        <begin position="801"/>
        <end position="918"/>
    </location>
</feature>
<name>A0A022PFA0_9GAMM</name>
<dbReference type="InterPro" id="IPR001433">
    <property type="entry name" value="OxRdtase_FAD/NAD-bd"/>
</dbReference>
<dbReference type="InterPro" id="IPR037949">
    <property type="entry name" value="MopB_CT_Acetylene-hydratase"/>
</dbReference>
<organism evidence="8 9">
    <name type="scientific">Photorhabdus aegyptia</name>
    <dbReference type="NCBI Taxonomy" id="2805098"/>
    <lineage>
        <taxon>Bacteria</taxon>
        <taxon>Pseudomonadati</taxon>
        <taxon>Pseudomonadota</taxon>
        <taxon>Gammaproteobacteria</taxon>
        <taxon>Enterobacterales</taxon>
        <taxon>Morganellaceae</taxon>
        <taxon>Photorhabdus</taxon>
    </lineage>
</organism>
<dbReference type="CDD" id="cd02759">
    <property type="entry name" value="MopB_Acetylene-hydratase"/>
    <property type="match status" value="1"/>
</dbReference>
<sequence>MKSEFKEGFCTLCRSRCGTINEVRSDTLIKIQQNPKHPTGNAMCMKGKAAPELAHSPNRILYPLRRTNPKGDADPGWEKITWDEALKYVAEKLAFYKAEFGAESVAFSVTSPSGTPLSDSLEWIDRFIRNFGSPNVCNSTEVCNWHKDEAHKFTFGCSIPVADYRNAELIILWGHNPTNTWLAQAEALGAGRNAGAKLIVVDPRYTALAKESDNWLNINPGTDAALALGLINIIINRKGYDQAFVARWTNASLLVRNDNGLFLRERDINISAKKNRYVVWNNITQSPLMYDIHENMPCDENDNYALLGEFSINSAEDVNKKIQCKSAFQLLIDECQPYTPEYVEKITGITKEKLLYAADLIMSSKRIAYHSWTGVAQHTNATQTERAIAVLYALTGCFDTQGSNRVYNKHPVNLVNARRFMPKEQQEKALGFKEKPLGPPLDGWITSQDLYQAILHKRPYSIRAMMAFGTNMLSSHADTKIGIEALKQLEFHVHCDLFETPTAHYADILLPVNTPWEREGLRVGFEISAEAEELIQLRQKMISPRGESRSDNEIVFDLACRLGMDDIFFNGSVEAGWNYILEPIGLTVAALREKPEGISIPLIQHDRKYASIDPVKNTVKGFDTETGMVEIYSEKLLRHGYPPLPIYTEPKENLNSESHFPYRLTSVKNGFYCHSQQRSLASLRKKSPYPKLEINSRLAEEKGIKNGNWVEVITRNGKARFKASLDNNISYDTIIAEFGWWQACPDYGKEGFPVIGKNSSNYNALISDDSCDPVSGASPLRSFRCDIKLAEDVNPERRPWQGRKTFRVVETKPEAKGVKTVIFESKDGAMLPDYEPGQHITVQVSIPGQDNPVIRAYSLTGAATLESRKTYSISVRHQKGTTSGGETFEGVMSSYINRALVAGAEVNLTPPGGNFIIPLNAKQPVVMLAGGIGITPFISYLESLPANGEKPELLLLYANQNSNTHAFSKKLKELESKIKQLKVINCYSNPLPVDVEGINYQHHGYITADAVPETLIKQQARFYMCGPAPMMKTFEEGLLTRGVPPFDIYKEMFRSLTPVKIKDGKSFAVKFEKSGVLLEWSPDKGTLLNFGEKMGIKMASGCRVGQCESCAVKLKSGEVQHLNDVEPSEQGMCLTCQCIPITDISIDA</sequence>
<keyword evidence="3" id="KW-0408">Iron</keyword>
<dbReference type="GO" id="GO:0018818">
    <property type="term" value="F:acetylene hydratase activity"/>
    <property type="evidence" value="ECO:0007669"/>
    <property type="project" value="InterPro"/>
</dbReference>
<keyword evidence="9" id="KW-1185">Reference proteome</keyword>
<feature type="domain" description="4Fe-4S Mo/W bis-MGD-type" evidence="7">
    <location>
        <begin position="3"/>
        <end position="58"/>
    </location>
</feature>
<dbReference type="PANTHER" id="PTHR43742">
    <property type="entry name" value="TRIMETHYLAMINE-N-OXIDE REDUCTASE"/>
    <property type="match status" value="1"/>
</dbReference>
<dbReference type="RefSeq" id="WP_036780597.1">
    <property type="nucleotide sequence ID" value="NZ_CAWLTM010000067.1"/>
</dbReference>
<reference evidence="8 9" key="1">
    <citation type="submission" date="2014-03" db="EMBL/GenBank/DDBJ databases">
        <title>Draft Genome of Photorhabdus luminescens BA1, an Egyptian Isolate.</title>
        <authorList>
            <person name="Ghazal S."/>
            <person name="Hurst S.G.IV."/>
            <person name="Morris K."/>
            <person name="Thomas K."/>
            <person name="Tisa L.S."/>
        </authorList>
    </citation>
    <scope>NUCLEOTIDE SEQUENCE [LARGE SCALE GENOMIC DNA]</scope>
    <source>
        <strain evidence="8 9">BA1</strain>
    </source>
</reference>
<dbReference type="Proteomes" id="UP000023464">
    <property type="component" value="Unassembled WGS sequence"/>
</dbReference>
<dbReference type="InterPro" id="IPR012675">
    <property type="entry name" value="Beta-grasp_dom_sf"/>
</dbReference>
<dbReference type="Gene3D" id="2.40.40.20">
    <property type="match status" value="1"/>
</dbReference>
<dbReference type="InterPro" id="IPR001041">
    <property type="entry name" value="2Fe-2S_ferredoxin-type"/>
</dbReference>
<dbReference type="GO" id="GO:0043546">
    <property type="term" value="F:molybdopterin cofactor binding"/>
    <property type="evidence" value="ECO:0007669"/>
    <property type="project" value="InterPro"/>
</dbReference>
<dbReference type="Gene3D" id="3.40.50.740">
    <property type="match status" value="2"/>
</dbReference>
<evidence type="ECO:0000313" key="8">
    <source>
        <dbReference type="EMBL" id="EYU14396.1"/>
    </source>
</evidence>
<dbReference type="InterPro" id="IPR017927">
    <property type="entry name" value="FAD-bd_FR_type"/>
</dbReference>
<comment type="similarity">
    <text evidence="1">Belongs to the prokaryotic molybdopterin-containing oxidoreductase family.</text>
</comment>
<dbReference type="SUPFAM" id="SSF53706">
    <property type="entry name" value="Formate dehydrogenase/DMSO reductase, domains 1-3"/>
    <property type="match status" value="1"/>
</dbReference>
<keyword evidence="2" id="KW-0479">Metal-binding</keyword>
<dbReference type="GO" id="GO:0046872">
    <property type="term" value="F:metal ion binding"/>
    <property type="evidence" value="ECO:0007669"/>
    <property type="project" value="UniProtKB-KW"/>
</dbReference>
<dbReference type="SUPFAM" id="SSF50692">
    <property type="entry name" value="ADC-like"/>
    <property type="match status" value="1"/>
</dbReference>
<dbReference type="Gene3D" id="3.40.50.80">
    <property type="entry name" value="Nucleotide-binding domain of ferredoxin-NADP reductase (FNR) module"/>
    <property type="match status" value="1"/>
</dbReference>
<proteinExistence type="inferred from homology"/>
<dbReference type="InterPro" id="IPR041930">
    <property type="entry name" value="Acetylene_hydratase"/>
</dbReference>
<dbReference type="InterPro" id="IPR036010">
    <property type="entry name" value="2Fe-2S_ferredoxin-like_sf"/>
</dbReference>
<dbReference type="CDD" id="cd06184">
    <property type="entry name" value="flavohem_like_fad_nad_binding"/>
    <property type="match status" value="1"/>
</dbReference>
<dbReference type="Gene3D" id="2.20.25.90">
    <property type="entry name" value="ADC-like domains"/>
    <property type="match status" value="1"/>
</dbReference>
<dbReference type="SUPFAM" id="SSF63380">
    <property type="entry name" value="Riboflavin synthase domain-like"/>
    <property type="match status" value="1"/>
</dbReference>
<dbReference type="CDD" id="cd02781">
    <property type="entry name" value="MopB_CT_Acetylene-hydratase"/>
    <property type="match status" value="1"/>
</dbReference>
<dbReference type="Pfam" id="PF04879">
    <property type="entry name" value="Molybdop_Fe4S4"/>
    <property type="match status" value="1"/>
</dbReference>
<dbReference type="PROSITE" id="PS51384">
    <property type="entry name" value="FAD_FR"/>
    <property type="match status" value="1"/>
</dbReference>
<dbReference type="InterPro" id="IPR008333">
    <property type="entry name" value="Cbr1-like_FAD-bd_dom"/>
</dbReference>
<dbReference type="Pfam" id="PF01568">
    <property type="entry name" value="Molydop_binding"/>
    <property type="match status" value="1"/>
</dbReference>
<dbReference type="Pfam" id="PF00384">
    <property type="entry name" value="Molybdopterin"/>
    <property type="match status" value="1"/>
</dbReference>
<dbReference type="SUPFAM" id="SSF54292">
    <property type="entry name" value="2Fe-2S ferredoxin-like"/>
    <property type="match status" value="1"/>
</dbReference>
<dbReference type="GO" id="GO:0051536">
    <property type="term" value="F:iron-sulfur cluster binding"/>
    <property type="evidence" value="ECO:0007669"/>
    <property type="project" value="UniProtKB-KW"/>
</dbReference>
<evidence type="ECO:0000256" key="1">
    <source>
        <dbReference type="ARBA" id="ARBA00010312"/>
    </source>
</evidence>
<dbReference type="AlphaFoldDB" id="A0A022PFA0"/>
<dbReference type="CDD" id="cd00207">
    <property type="entry name" value="fer2"/>
    <property type="match status" value="1"/>
</dbReference>
<evidence type="ECO:0000256" key="4">
    <source>
        <dbReference type="ARBA" id="ARBA00023014"/>
    </source>
</evidence>
<dbReference type="Pfam" id="PF00175">
    <property type="entry name" value="NAD_binding_1"/>
    <property type="match status" value="1"/>
</dbReference>
<dbReference type="PROSITE" id="PS51085">
    <property type="entry name" value="2FE2S_FER_2"/>
    <property type="match status" value="1"/>
</dbReference>
<dbReference type="PROSITE" id="PS51669">
    <property type="entry name" value="4FE4S_MOW_BIS_MGD"/>
    <property type="match status" value="1"/>
</dbReference>
<dbReference type="InterPro" id="IPR006963">
    <property type="entry name" value="Mopterin_OxRdtase_4Fe-4S_dom"/>
</dbReference>
<dbReference type="InterPro" id="IPR001709">
    <property type="entry name" value="Flavoprot_Pyr_Nucl_cyt_Rdtase"/>
</dbReference>
<dbReference type="PATRIC" id="fig|1393736.3.peg.3137"/>
<dbReference type="InterPro" id="IPR006656">
    <property type="entry name" value="Mopterin_OxRdtase"/>
</dbReference>
<evidence type="ECO:0000259" key="6">
    <source>
        <dbReference type="PROSITE" id="PS51384"/>
    </source>
</evidence>
<evidence type="ECO:0000259" key="7">
    <source>
        <dbReference type="PROSITE" id="PS51669"/>
    </source>
</evidence>